<reference evidence="1 2" key="1">
    <citation type="submission" date="2012-01" db="EMBL/GenBank/DDBJ databases">
        <title>The Genome Sequence of Helcococcus kunzii ATCC 51366.</title>
        <authorList>
            <consortium name="The Broad Institute Genome Sequencing Platform"/>
            <person name="Earl A."/>
            <person name="Ward D."/>
            <person name="Feldgarden M."/>
            <person name="Gevers D."/>
            <person name="Huys G."/>
            <person name="Young S.K."/>
            <person name="Zeng Q."/>
            <person name="Gargeya S."/>
            <person name="Fitzgerald M."/>
            <person name="Haas B."/>
            <person name="Abouelleil A."/>
            <person name="Alvarado L."/>
            <person name="Arachchi H.M."/>
            <person name="Berlin A."/>
            <person name="Chapman S.B."/>
            <person name="Gearin G."/>
            <person name="Goldberg J."/>
            <person name="Griggs A."/>
            <person name="Gujja S."/>
            <person name="Hansen M."/>
            <person name="Heiman D."/>
            <person name="Howarth C."/>
            <person name="Larimer J."/>
            <person name="Lui A."/>
            <person name="MacDonald P.J.P."/>
            <person name="McCowen C."/>
            <person name="Montmayeur A."/>
            <person name="Murphy C."/>
            <person name="Neiman D."/>
            <person name="Pearson M."/>
            <person name="Priest M."/>
            <person name="Roberts A."/>
            <person name="Saif S."/>
            <person name="Shea T."/>
            <person name="Sisk P."/>
            <person name="Stolte C."/>
            <person name="Sykes S."/>
            <person name="Wortman J."/>
            <person name="Nusbaum C."/>
            <person name="Birren B."/>
        </authorList>
    </citation>
    <scope>NUCLEOTIDE SEQUENCE [LARGE SCALE GENOMIC DNA]</scope>
    <source>
        <strain evidence="1 2">ATCC 51366</strain>
    </source>
</reference>
<protein>
    <submittedName>
        <fullName evidence="1">Uncharacterized protein</fullName>
    </submittedName>
</protein>
<dbReference type="HOGENOM" id="CLU_2273472_0_0_9"/>
<evidence type="ECO:0000313" key="2">
    <source>
        <dbReference type="Proteomes" id="UP000004191"/>
    </source>
</evidence>
<dbReference type="Proteomes" id="UP000004191">
    <property type="component" value="Unassembled WGS sequence"/>
</dbReference>
<organism evidence="1 2">
    <name type="scientific">Helcococcus kunzii ATCC 51366</name>
    <dbReference type="NCBI Taxonomy" id="883114"/>
    <lineage>
        <taxon>Bacteria</taxon>
        <taxon>Bacillati</taxon>
        <taxon>Bacillota</taxon>
        <taxon>Tissierellia</taxon>
        <taxon>Tissierellales</taxon>
        <taxon>Peptoniphilaceae</taxon>
        <taxon>Helcococcus</taxon>
    </lineage>
</organism>
<dbReference type="RefSeq" id="WP_005398581.1">
    <property type="nucleotide sequence ID" value="NZ_JH601088.1"/>
</dbReference>
<evidence type="ECO:0000313" key="1">
    <source>
        <dbReference type="EMBL" id="EHR34142.1"/>
    </source>
</evidence>
<gene>
    <name evidence="1" type="ORF">HMPREF9709_01078</name>
</gene>
<dbReference type="STRING" id="883114.HMPREF9709_01078"/>
<dbReference type="GeneID" id="96999067"/>
<dbReference type="OrthoDB" id="1638821at2"/>
<dbReference type="EMBL" id="AGEI01000021">
    <property type="protein sequence ID" value="EHR34142.1"/>
    <property type="molecule type" value="Genomic_DNA"/>
</dbReference>
<comment type="caution">
    <text evidence="1">The sequence shown here is derived from an EMBL/GenBank/DDBJ whole genome shotgun (WGS) entry which is preliminary data.</text>
</comment>
<keyword evidence="2" id="KW-1185">Reference proteome</keyword>
<dbReference type="Gene3D" id="2.40.30.170">
    <property type="match status" value="1"/>
</dbReference>
<dbReference type="AlphaFoldDB" id="H3NP17"/>
<name>H3NP17_9FIRM</name>
<sequence length="102" mass="11711">MRNKIKIIIFSIDFLKSGFVHYINTIKEGVNVQLNQTLAEISELEKNTYYVESYINISDISKIREKQDVDVAIIGENAYRYGTLKGKIFSIEKGVFTSQTPE</sequence>
<accession>H3NP17</accession>
<proteinExistence type="predicted"/>